<accession>A0ABV6BKR6</accession>
<feature type="transmembrane region" description="Helical" evidence="1">
    <location>
        <begin position="182"/>
        <end position="202"/>
    </location>
</feature>
<sequence length="211" mass="25380">MAQKRKKIFYVPGMISLVLIPIFCFYHFYKVDAFKVYSLISFSLPDEKSITKEEVRQLRKYKEFSFNNEKWQQLNQLKEFRFYVRGLMKNYDTINGAKVHFGPKMDYDTYIETLNAVIEEGGESYIYYDDDMYILGKRKIKKTYTPKMIWTCGYGESNKEYFLEEERKAQLERNIALFKKNWILFAGYLGLVLLNLFALVKFNKNQKYNQK</sequence>
<proteinExistence type="predicted"/>
<dbReference type="Proteomes" id="UP001589734">
    <property type="component" value="Unassembled WGS sequence"/>
</dbReference>
<evidence type="ECO:0000313" key="2">
    <source>
        <dbReference type="EMBL" id="MFC0076029.1"/>
    </source>
</evidence>
<name>A0ABV6BKR6_9FLAO</name>
<protein>
    <submittedName>
        <fullName evidence="2">Uncharacterized protein</fullName>
    </submittedName>
</protein>
<keyword evidence="1" id="KW-0472">Membrane</keyword>
<comment type="caution">
    <text evidence="2">The sequence shown here is derived from an EMBL/GenBank/DDBJ whole genome shotgun (WGS) entry which is preliminary data.</text>
</comment>
<organism evidence="2 3">
    <name type="scientific">Flavobacterium procerum</name>
    <dbReference type="NCBI Taxonomy" id="1455569"/>
    <lineage>
        <taxon>Bacteria</taxon>
        <taxon>Pseudomonadati</taxon>
        <taxon>Bacteroidota</taxon>
        <taxon>Flavobacteriia</taxon>
        <taxon>Flavobacteriales</taxon>
        <taxon>Flavobacteriaceae</taxon>
        <taxon>Flavobacterium</taxon>
    </lineage>
</organism>
<dbReference type="EMBL" id="JBHLYW010000003">
    <property type="protein sequence ID" value="MFC0076029.1"/>
    <property type="molecule type" value="Genomic_DNA"/>
</dbReference>
<reference evidence="2 3" key="1">
    <citation type="submission" date="2024-09" db="EMBL/GenBank/DDBJ databases">
        <authorList>
            <person name="Sun Q."/>
            <person name="Mori K."/>
        </authorList>
    </citation>
    <scope>NUCLEOTIDE SEQUENCE [LARGE SCALE GENOMIC DNA]</scope>
    <source>
        <strain evidence="2 3">CGMCC 1.12926</strain>
    </source>
</reference>
<keyword evidence="1" id="KW-0812">Transmembrane</keyword>
<gene>
    <name evidence="2" type="ORF">ACFFLS_03185</name>
</gene>
<evidence type="ECO:0000313" key="3">
    <source>
        <dbReference type="Proteomes" id="UP001589734"/>
    </source>
</evidence>
<dbReference type="RefSeq" id="WP_379683248.1">
    <property type="nucleotide sequence ID" value="NZ_JBHLYW010000003.1"/>
</dbReference>
<feature type="transmembrane region" description="Helical" evidence="1">
    <location>
        <begin position="9"/>
        <end position="29"/>
    </location>
</feature>
<keyword evidence="1" id="KW-1133">Transmembrane helix</keyword>
<keyword evidence="3" id="KW-1185">Reference proteome</keyword>
<evidence type="ECO:0000256" key="1">
    <source>
        <dbReference type="SAM" id="Phobius"/>
    </source>
</evidence>